<evidence type="ECO:0000259" key="1">
    <source>
        <dbReference type="Pfam" id="PF19044"/>
    </source>
</evidence>
<dbReference type="Gene3D" id="1.10.8.730">
    <property type="match status" value="1"/>
</dbReference>
<reference evidence="2" key="1">
    <citation type="journal article" date="2015" name="Nature">
        <title>Complex archaea that bridge the gap between prokaryotes and eukaryotes.</title>
        <authorList>
            <person name="Spang A."/>
            <person name="Saw J.H."/>
            <person name="Jorgensen S.L."/>
            <person name="Zaremba-Niedzwiedzka K."/>
            <person name="Martijn J."/>
            <person name="Lind A.E."/>
            <person name="van Eijk R."/>
            <person name="Schleper C."/>
            <person name="Guy L."/>
            <person name="Ettema T.J."/>
        </authorList>
    </citation>
    <scope>NUCLEOTIDE SEQUENCE</scope>
</reference>
<comment type="caution">
    <text evidence="2">The sequence shown here is derived from an EMBL/GenBank/DDBJ whole genome shotgun (WGS) entry which is preliminary data.</text>
</comment>
<dbReference type="EMBL" id="LAZR01000066">
    <property type="protein sequence ID" value="KKN96200.1"/>
    <property type="molecule type" value="Genomic_DNA"/>
</dbReference>
<dbReference type="InterPro" id="IPR051162">
    <property type="entry name" value="T4SS_component"/>
</dbReference>
<dbReference type="InterPro" id="IPR027417">
    <property type="entry name" value="P-loop_NTPase"/>
</dbReference>
<accession>A0A0F9USY1</accession>
<dbReference type="PANTHER" id="PTHR30121">
    <property type="entry name" value="UNCHARACTERIZED PROTEIN YJGR-RELATED"/>
    <property type="match status" value="1"/>
</dbReference>
<protein>
    <recommendedName>
        <fullName evidence="1">TraG P-loop domain-containing protein</fullName>
    </recommendedName>
</protein>
<proteinExistence type="predicted"/>
<feature type="domain" description="TraG P-loop" evidence="1">
    <location>
        <begin position="515"/>
        <end position="838"/>
    </location>
</feature>
<gene>
    <name evidence="2" type="ORF">LCGC14_0171300</name>
</gene>
<sequence length="957" mass="107150">MNQSDTLHLHDTELEALCRRGYQGGHPIELLSDAYLYEENGTYFHTVDGRMAKVWRISGADASVLDNDTLYGVASLFEDALNKYPEASSGQFIRHTHRDIRPQMTAYQQELREDLDEFSKAISDSIIERQYGAAISTSGFFAKLSDQVIDKMRSDAISEMGEVEEDVRANVSKSVQAELREGKYPFVTDLYLIIYWEPDYLFGKLLTNSFKTALAAVGLIDGNKAAYEAYNQQALRFGEICNEISQALATNNFSPEELTGQGLLNLQYQLMNPVRSYRVEPPVYRADRSIYECLQNPASASNTQAINSASAFSYVQTTKTGWIIHDSGKQYHIRAVSSVGKAQSSFPGILQQQMTGIESESLLTLNFHVPRQAFSKARLLGRGQLLKSKQRIGLGDSETLSSQMNDLQAVMGALSSENITNKQIEFEVSIHVALMGFDEKHLEGLAAKLENRLGRTGYVERLRGDAVVRSAMPLNYNPKSKALLRRDTPHLTQSLSHHCPLFIEYQGVADPAVVMNNRSGQPVFIDLFGSNVNTGHSIICGATGSGKSFTFNNLLMGIQVKYRPKVWIIDKGDSYESLCLVQGGNYVRLATQPFQEPASGRMVYPICINPYWIAKDENGINMMPSSDDLVFIADVMVMMMTIGTGADAKALHPKTKGLLYKALDDFYQLWVEARPNDEPIMSDFIATLKETNYTDLKGEDLCERLSLYYGSGPYAALTDGKLQVDWENDFTVLETQRMAKSDALPIITLALFRQIEMYCKYKLSKSRKKLIAVDEAWATLSSPAAAAQLAAFYREMRKYNAGCLLISQTVADFVNVIKAETSETNNSQDGILENTSHYFFLACSESDYRLAESELSFSPEEVDLWRSLASLPPIYSEIFYRIRTKQNIYYSGVVRLFASSVCLWIATSHPDDFAVREALAHELMTEHGYGETEARQKAIVSLSKKFPYGARYHVEAA</sequence>
<dbReference type="InterPro" id="IPR043964">
    <property type="entry name" value="P-loop_TraG"/>
</dbReference>
<name>A0A0F9USY1_9ZZZZ</name>
<dbReference type="Gene3D" id="3.40.50.300">
    <property type="entry name" value="P-loop containing nucleotide triphosphate hydrolases"/>
    <property type="match status" value="1"/>
</dbReference>
<organism evidence="2">
    <name type="scientific">marine sediment metagenome</name>
    <dbReference type="NCBI Taxonomy" id="412755"/>
    <lineage>
        <taxon>unclassified sequences</taxon>
        <taxon>metagenomes</taxon>
        <taxon>ecological metagenomes</taxon>
    </lineage>
</organism>
<dbReference type="SUPFAM" id="SSF52540">
    <property type="entry name" value="P-loop containing nucleoside triphosphate hydrolases"/>
    <property type="match status" value="1"/>
</dbReference>
<evidence type="ECO:0000313" key="2">
    <source>
        <dbReference type="EMBL" id="KKN96200.1"/>
    </source>
</evidence>
<dbReference type="PANTHER" id="PTHR30121:SF6">
    <property type="entry name" value="SLR6007 PROTEIN"/>
    <property type="match status" value="1"/>
</dbReference>
<dbReference type="AlphaFoldDB" id="A0A0F9USY1"/>
<dbReference type="Pfam" id="PF19044">
    <property type="entry name" value="P-loop_TraG"/>
    <property type="match status" value="1"/>
</dbReference>